<dbReference type="RefSeq" id="WP_351979020.1">
    <property type="nucleotide sequence ID" value="NZ_JBEPBX010000050.1"/>
</dbReference>
<dbReference type="EMBL" id="JBEPBX010000050">
    <property type="protein sequence ID" value="MER6618061.1"/>
    <property type="molecule type" value="Genomic_DNA"/>
</dbReference>
<organism evidence="2 3">
    <name type="scientific">Streptomyces xantholiticus</name>
    <dbReference type="NCBI Taxonomy" id="68285"/>
    <lineage>
        <taxon>Bacteria</taxon>
        <taxon>Bacillati</taxon>
        <taxon>Actinomycetota</taxon>
        <taxon>Actinomycetes</taxon>
        <taxon>Kitasatosporales</taxon>
        <taxon>Streptomycetaceae</taxon>
        <taxon>Streptomyces</taxon>
    </lineage>
</organism>
<feature type="transmembrane region" description="Helical" evidence="1">
    <location>
        <begin position="36"/>
        <end position="56"/>
    </location>
</feature>
<feature type="transmembrane region" description="Helical" evidence="1">
    <location>
        <begin position="6"/>
        <end position="24"/>
    </location>
</feature>
<comment type="caution">
    <text evidence="2">The sequence shown here is derived from an EMBL/GenBank/DDBJ whole genome shotgun (WGS) entry which is preliminary data.</text>
</comment>
<evidence type="ECO:0000256" key="1">
    <source>
        <dbReference type="SAM" id="Phobius"/>
    </source>
</evidence>
<proteinExistence type="predicted"/>
<reference evidence="2 3" key="1">
    <citation type="submission" date="2024-06" db="EMBL/GenBank/DDBJ databases">
        <title>The Natural Products Discovery Center: Release of the First 8490 Sequenced Strains for Exploring Actinobacteria Biosynthetic Diversity.</title>
        <authorList>
            <person name="Kalkreuter E."/>
            <person name="Kautsar S.A."/>
            <person name="Yang D."/>
            <person name="Bader C.D."/>
            <person name="Teijaro C.N."/>
            <person name="Fluegel L."/>
            <person name="Davis C.M."/>
            <person name="Simpson J.R."/>
            <person name="Lauterbach L."/>
            <person name="Steele A.D."/>
            <person name="Gui C."/>
            <person name="Meng S."/>
            <person name="Li G."/>
            <person name="Viehrig K."/>
            <person name="Ye F."/>
            <person name="Su P."/>
            <person name="Kiefer A.F."/>
            <person name="Nichols A."/>
            <person name="Cepeda A.J."/>
            <person name="Yan W."/>
            <person name="Fan B."/>
            <person name="Jiang Y."/>
            <person name="Adhikari A."/>
            <person name="Zheng C.-J."/>
            <person name="Schuster L."/>
            <person name="Cowan T.M."/>
            <person name="Smanski M.J."/>
            <person name="Chevrette M.G."/>
            <person name="De Carvalho L.P.S."/>
            <person name="Shen B."/>
        </authorList>
    </citation>
    <scope>NUCLEOTIDE SEQUENCE [LARGE SCALE GENOMIC DNA]</scope>
    <source>
        <strain evidence="2 3">NPDC000837</strain>
    </source>
</reference>
<keyword evidence="1" id="KW-0472">Membrane</keyword>
<feature type="transmembrane region" description="Helical" evidence="1">
    <location>
        <begin position="116"/>
        <end position="136"/>
    </location>
</feature>
<evidence type="ECO:0000313" key="3">
    <source>
        <dbReference type="Proteomes" id="UP001445472"/>
    </source>
</evidence>
<name>A0ABV1V4V2_9ACTN</name>
<keyword evidence="1" id="KW-0812">Transmembrane</keyword>
<dbReference type="InterPro" id="IPR033458">
    <property type="entry name" value="DUF5134"/>
</dbReference>
<dbReference type="Pfam" id="PF17197">
    <property type="entry name" value="DUF5134"/>
    <property type="match status" value="1"/>
</dbReference>
<evidence type="ECO:0000313" key="2">
    <source>
        <dbReference type="EMBL" id="MER6618061.1"/>
    </source>
</evidence>
<keyword evidence="1" id="KW-1133">Transmembrane helix</keyword>
<keyword evidence="3" id="KW-1185">Reference proteome</keyword>
<gene>
    <name evidence="2" type="ORF">ABT276_33130</name>
</gene>
<protein>
    <submittedName>
        <fullName evidence="2">DUF5134 domain-containing protein</fullName>
    </submittedName>
</protein>
<feature type="transmembrane region" description="Helical" evidence="1">
    <location>
        <begin position="92"/>
        <end position="110"/>
    </location>
</feature>
<sequence>MHGAALPGWLLMMLCAATGAYCLVRMRSCPGPAGADAGGEALMGFGMAAMAVPAAVFTLPRWHWVAYAAVFGAAAVRAVWPLRHGGRHVHHFVGCLAMVYMAVATATGGGHGEHTAGGGVPLLTGALLLYFAVYVLRSGTRLIPIAAAGSGTVGVRASPGPPSARPELVPACRVSMAIAMLTMLLTL</sequence>
<accession>A0ABV1V4V2</accession>
<feature type="transmembrane region" description="Helical" evidence="1">
    <location>
        <begin position="62"/>
        <end position="80"/>
    </location>
</feature>
<dbReference type="Proteomes" id="UP001445472">
    <property type="component" value="Unassembled WGS sequence"/>
</dbReference>